<feature type="binding site" evidence="7">
    <location>
        <position position="112"/>
    </location>
    <ligand>
        <name>oxalate</name>
        <dbReference type="ChEBI" id="CHEBI:30623"/>
    </ligand>
</feature>
<evidence type="ECO:0000256" key="3">
    <source>
        <dbReference type="ARBA" id="ARBA00022523"/>
    </source>
</evidence>
<comment type="similarity">
    <text evidence="2">Belongs to the germin family.</text>
</comment>
<dbReference type="Proteomes" id="UP000655225">
    <property type="component" value="Unassembled WGS sequence"/>
</dbReference>
<dbReference type="GO" id="GO:0030145">
    <property type="term" value="F:manganese ion binding"/>
    <property type="evidence" value="ECO:0007669"/>
    <property type="project" value="InterPro"/>
</dbReference>
<keyword evidence="10" id="KW-0732">Signal</keyword>
<dbReference type="Gene3D" id="2.60.120.10">
    <property type="entry name" value="Jelly Rolls"/>
    <property type="match status" value="1"/>
</dbReference>
<evidence type="ECO:0000256" key="6">
    <source>
        <dbReference type="ARBA" id="ARBA00023211"/>
    </source>
</evidence>
<evidence type="ECO:0000256" key="9">
    <source>
        <dbReference type="PIRSR" id="PIRSR601929-3"/>
    </source>
</evidence>
<accession>A0A835DPP8</accession>
<keyword evidence="4" id="KW-0964">Secreted</keyword>
<dbReference type="OrthoDB" id="1921208at2759"/>
<evidence type="ECO:0000256" key="4">
    <source>
        <dbReference type="ARBA" id="ARBA00022525"/>
    </source>
</evidence>
<evidence type="ECO:0000256" key="8">
    <source>
        <dbReference type="PIRSR" id="PIRSR601929-2"/>
    </source>
</evidence>
<feature type="binding site" evidence="7">
    <location>
        <position position="102"/>
    </location>
    <ligand>
        <name>oxalate</name>
        <dbReference type="ChEBI" id="CHEBI:30623"/>
    </ligand>
</feature>
<comment type="caution">
    <text evidence="12">The sequence shown here is derived from an EMBL/GenBank/DDBJ whole genome shotgun (WGS) entry which is preliminary data.</text>
</comment>
<feature type="binding site" evidence="8">
    <location>
        <position position="117"/>
    </location>
    <ligand>
        <name>Mn(2+)</name>
        <dbReference type="ChEBI" id="CHEBI:29035"/>
    </ligand>
</feature>
<feature type="binding site" evidence="8">
    <location>
        <position position="115"/>
    </location>
    <ligand>
        <name>Mn(2+)</name>
        <dbReference type="ChEBI" id="CHEBI:29035"/>
    </ligand>
</feature>
<dbReference type="InterPro" id="IPR006045">
    <property type="entry name" value="Cupin_1"/>
</dbReference>
<dbReference type="CDD" id="cd02241">
    <property type="entry name" value="cupin_OxOx"/>
    <property type="match status" value="1"/>
</dbReference>
<gene>
    <name evidence="12" type="ORF">HHK36_007144</name>
</gene>
<evidence type="ECO:0000313" key="12">
    <source>
        <dbReference type="EMBL" id="KAF8408004.1"/>
    </source>
</evidence>
<evidence type="ECO:0000259" key="11">
    <source>
        <dbReference type="SMART" id="SM00835"/>
    </source>
</evidence>
<keyword evidence="6 7" id="KW-0464">Manganese</keyword>
<dbReference type="SUPFAM" id="SSF51182">
    <property type="entry name" value="RmlC-like cupins"/>
    <property type="match status" value="1"/>
</dbReference>
<keyword evidence="13" id="KW-1185">Reference proteome</keyword>
<keyword evidence="5 7" id="KW-0479">Metal-binding</keyword>
<feature type="binding site" evidence="7">
    <location>
        <position position="122"/>
    </location>
    <ligand>
        <name>oxalate</name>
        <dbReference type="ChEBI" id="CHEBI:30623"/>
    </ligand>
</feature>
<dbReference type="InterPro" id="IPR014710">
    <property type="entry name" value="RmlC-like_jellyroll"/>
</dbReference>
<dbReference type="InterPro" id="IPR011051">
    <property type="entry name" value="RmlC_Cupin_sf"/>
</dbReference>
<dbReference type="InterPro" id="IPR001929">
    <property type="entry name" value="Germin"/>
</dbReference>
<name>A0A835DPP8_TETSI</name>
<evidence type="ECO:0000256" key="1">
    <source>
        <dbReference type="ARBA" id="ARBA00004271"/>
    </source>
</evidence>
<feature type="binding site" evidence="7">
    <location>
        <position position="117"/>
    </location>
    <ligand>
        <name>oxalate</name>
        <dbReference type="ChEBI" id="CHEBI:30623"/>
    </ligand>
</feature>
<feature type="chain" id="PRO_5032928089" description="Cupin type-1 domain-containing protein" evidence="10">
    <location>
        <begin position="29"/>
        <end position="163"/>
    </location>
</feature>
<dbReference type="Pfam" id="PF00190">
    <property type="entry name" value="Cupin_1"/>
    <property type="match status" value="1"/>
</dbReference>
<keyword evidence="3" id="KW-0052">Apoplast</keyword>
<feature type="signal peptide" evidence="10">
    <location>
        <begin position="1"/>
        <end position="28"/>
    </location>
</feature>
<dbReference type="PANTHER" id="PTHR31238">
    <property type="entry name" value="GERMIN-LIKE PROTEIN SUBFAMILY 3 MEMBER 3"/>
    <property type="match status" value="1"/>
</dbReference>
<feature type="disulfide bond" evidence="9">
    <location>
        <begin position="38"/>
        <end position="53"/>
    </location>
</feature>
<evidence type="ECO:0000256" key="5">
    <source>
        <dbReference type="ARBA" id="ARBA00022723"/>
    </source>
</evidence>
<dbReference type="GO" id="GO:0048046">
    <property type="term" value="C:apoplast"/>
    <property type="evidence" value="ECO:0007669"/>
    <property type="project" value="UniProtKB-SubCell"/>
</dbReference>
<dbReference type="SMART" id="SM00835">
    <property type="entry name" value="Cupin_1"/>
    <property type="match status" value="1"/>
</dbReference>
<proteinExistence type="inferred from homology"/>
<comment type="subcellular location">
    <subcellularLocation>
        <location evidence="1">Secreted</location>
        <location evidence="1">Extracellular space</location>
        <location evidence="1">Apoplast</location>
    </subcellularLocation>
</comment>
<protein>
    <recommendedName>
        <fullName evidence="11">Cupin type-1 domain-containing protein</fullName>
    </recommendedName>
</protein>
<keyword evidence="9" id="KW-1015">Disulfide bond</keyword>
<evidence type="ECO:0000313" key="13">
    <source>
        <dbReference type="Proteomes" id="UP000655225"/>
    </source>
</evidence>
<dbReference type="AlphaFoldDB" id="A0A835DPP8"/>
<evidence type="ECO:0000256" key="7">
    <source>
        <dbReference type="PIRSR" id="PIRSR601929-1"/>
    </source>
</evidence>
<organism evidence="12 13">
    <name type="scientific">Tetracentron sinense</name>
    <name type="common">Spur-leaf</name>
    <dbReference type="NCBI Taxonomy" id="13715"/>
    <lineage>
        <taxon>Eukaryota</taxon>
        <taxon>Viridiplantae</taxon>
        <taxon>Streptophyta</taxon>
        <taxon>Embryophyta</taxon>
        <taxon>Tracheophyta</taxon>
        <taxon>Spermatophyta</taxon>
        <taxon>Magnoliopsida</taxon>
        <taxon>Trochodendrales</taxon>
        <taxon>Trochodendraceae</taxon>
        <taxon>Tetracentron</taxon>
    </lineage>
</organism>
<evidence type="ECO:0000256" key="2">
    <source>
        <dbReference type="ARBA" id="ARBA00007456"/>
    </source>
</evidence>
<sequence>MAAITALPRPPFFMILFLSVLLPSACRCADVDPLEDLCVANLKASISVNGFPCKPVSEVKSDNFFFDGLSKEGNTTNVFGSNVTAGNVLVFLGLNTLGNSINRVDFTPGGVNPPHIHPRATETGVIIKGRLLVWFVITSNVLHSKVSLQNCSPLAAVFLAAVE</sequence>
<feature type="binding site" evidence="8">
    <location>
        <position position="122"/>
    </location>
    <ligand>
        <name>Mn(2+)</name>
        <dbReference type="ChEBI" id="CHEBI:29035"/>
    </ligand>
</feature>
<dbReference type="EMBL" id="JABCRI010000004">
    <property type="protein sequence ID" value="KAF8408004.1"/>
    <property type="molecule type" value="Genomic_DNA"/>
</dbReference>
<evidence type="ECO:0000256" key="10">
    <source>
        <dbReference type="SAM" id="SignalP"/>
    </source>
</evidence>
<feature type="domain" description="Cupin type-1" evidence="11">
    <location>
        <begin position="67"/>
        <end position="163"/>
    </location>
</feature>
<reference evidence="12 13" key="1">
    <citation type="submission" date="2020-04" db="EMBL/GenBank/DDBJ databases">
        <title>Plant Genome Project.</title>
        <authorList>
            <person name="Zhang R.-G."/>
        </authorList>
    </citation>
    <scope>NUCLEOTIDE SEQUENCE [LARGE SCALE GENOMIC DNA]</scope>
    <source>
        <strain evidence="12">YNK0</strain>
        <tissue evidence="12">Leaf</tissue>
    </source>
</reference>